<gene>
    <name evidence="8" type="ORF">B9Z65_1199</name>
</gene>
<dbReference type="GO" id="GO:0016020">
    <property type="term" value="C:membrane"/>
    <property type="evidence" value="ECO:0007669"/>
    <property type="project" value="UniProtKB-SubCell"/>
</dbReference>
<feature type="domain" description="Rhodopsin" evidence="7">
    <location>
        <begin position="34"/>
        <end position="271"/>
    </location>
</feature>
<evidence type="ECO:0000256" key="2">
    <source>
        <dbReference type="ARBA" id="ARBA00022692"/>
    </source>
</evidence>
<comment type="subcellular location">
    <subcellularLocation>
        <location evidence="1">Membrane</location>
        <topology evidence="1">Multi-pass membrane protein</topology>
    </subcellularLocation>
</comment>
<feature type="transmembrane region" description="Helical" evidence="6">
    <location>
        <begin position="92"/>
        <end position="113"/>
    </location>
</feature>
<keyword evidence="4 6" id="KW-0472">Membrane</keyword>
<comment type="caution">
    <text evidence="8">The sequence shown here is derived from an EMBL/GenBank/DDBJ whole genome shotgun (WGS) entry which is preliminary data.</text>
</comment>
<keyword evidence="3 6" id="KW-1133">Transmembrane helix</keyword>
<reference evidence="8 9" key="1">
    <citation type="submission" date="2017-05" db="EMBL/GenBank/DDBJ databases">
        <title>Draft genome sequence of Elsinoe australis.</title>
        <authorList>
            <person name="Cheng Q."/>
        </authorList>
    </citation>
    <scope>NUCLEOTIDE SEQUENCE [LARGE SCALE GENOMIC DNA]</scope>
    <source>
        <strain evidence="8 9">NL1</strain>
    </source>
</reference>
<keyword evidence="2 6" id="KW-0812">Transmembrane</keyword>
<keyword evidence="9" id="KW-1185">Reference proteome</keyword>
<dbReference type="EMBL" id="NHZQ01000404">
    <property type="protein sequence ID" value="PSK38008.1"/>
    <property type="molecule type" value="Genomic_DNA"/>
</dbReference>
<evidence type="ECO:0000256" key="5">
    <source>
        <dbReference type="ARBA" id="ARBA00038359"/>
    </source>
</evidence>
<feature type="transmembrane region" description="Helical" evidence="6">
    <location>
        <begin position="16"/>
        <end position="38"/>
    </location>
</feature>
<dbReference type="OrthoDB" id="4682787at2759"/>
<dbReference type="Proteomes" id="UP000243723">
    <property type="component" value="Unassembled WGS sequence"/>
</dbReference>
<feature type="transmembrane region" description="Helical" evidence="6">
    <location>
        <begin position="50"/>
        <end position="72"/>
    </location>
</feature>
<evidence type="ECO:0000256" key="1">
    <source>
        <dbReference type="ARBA" id="ARBA00004141"/>
    </source>
</evidence>
<name>A0A2P7YPW5_9PEZI</name>
<dbReference type="PANTHER" id="PTHR33048">
    <property type="entry name" value="PTH11-LIKE INTEGRAL MEMBRANE PROTEIN (AFU_ORTHOLOGUE AFUA_5G11245)"/>
    <property type="match status" value="1"/>
</dbReference>
<evidence type="ECO:0000256" key="6">
    <source>
        <dbReference type="SAM" id="Phobius"/>
    </source>
</evidence>
<dbReference type="InterPro" id="IPR052337">
    <property type="entry name" value="SAT4-like"/>
</dbReference>
<feature type="transmembrane region" description="Helical" evidence="6">
    <location>
        <begin position="246"/>
        <end position="265"/>
    </location>
</feature>
<sequence>MADAAQQPYPNIHPEMYVGVCTLSLFLATLCVGLRFYVRFGMIKSFGRDDWVLLAAYIVYAAHALVLVAYGANIKKNGLENEVLPSFKILEFQGWMYAIDQVLIKAALAAFFLKVLPKSSWQRMVIIVSFSLFAGFTTVFGFLNLFQCGDPLDLENPTPTCLSLTALQRLSYTSAAFNTLMDWLLTLMPITVIYKAQMSKRTKLSVIFLMMLGAFASIISIVRIPYIDLGLIGGTNDTWVKVTPFIMLALWENCVGIMAVSLAALRPLVRKVFKDTEYGSDVNLRGRTDGNTYGGCATPAHKDGITVATAYEVEEDEMEPKAFAV</sequence>
<dbReference type="Pfam" id="PF20684">
    <property type="entry name" value="Fung_rhodopsin"/>
    <property type="match status" value="1"/>
</dbReference>
<dbReference type="PANTHER" id="PTHR33048:SF31">
    <property type="entry name" value="INTEGRAL MEMBRANE PROTEIN"/>
    <property type="match status" value="1"/>
</dbReference>
<evidence type="ECO:0000313" key="8">
    <source>
        <dbReference type="EMBL" id="PSK38008.1"/>
    </source>
</evidence>
<evidence type="ECO:0000259" key="7">
    <source>
        <dbReference type="Pfam" id="PF20684"/>
    </source>
</evidence>
<feature type="transmembrane region" description="Helical" evidence="6">
    <location>
        <begin position="206"/>
        <end position="226"/>
    </location>
</feature>
<dbReference type="InterPro" id="IPR049326">
    <property type="entry name" value="Rhodopsin_dom_fungi"/>
</dbReference>
<proteinExistence type="inferred from homology"/>
<organism evidence="8 9">
    <name type="scientific">Elsinoe australis</name>
    <dbReference type="NCBI Taxonomy" id="40998"/>
    <lineage>
        <taxon>Eukaryota</taxon>
        <taxon>Fungi</taxon>
        <taxon>Dikarya</taxon>
        <taxon>Ascomycota</taxon>
        <taxon>Pezizomycotina</taxon>
        <taxon>Dothideomycetes</taxon>
        <taxon>Dothideomycetidae</taxon>
        <taxon>Myriangiales</taxon>
        <taxon>Elsinoaceae</taxon>
        <taxon>Elsinoe</taxon>
    </lineage>
</organism>
<evidence type="ECO:0000256" key="4">
    <source>
        <dbReference type="ARBA" id="ARBA00023136"/>
    </source>
</evidence>
<evidence type="ECO:0000313" key="9">
    <source>
        <dbReference type="Proteomes" id="UP000243723"/>
    </source>
</evidence>
<feature type="transmembrane region" description="Helical" evidence="6">
    <location>
        <begin position="175"/>
        <end position="194"/>
    </location>
</feature>
<dbReference type="AlphaFoldDB" id="A0A2P7YPW5"/>
<evidence type="ECO:0000256" key="3">
    <source>
        <dbReference type="ARBA" id="ARBA00022989"/>
    </source>
</evidence>
<protein>
    <recommendedName>
        <fullName evidence="7">Rhodopsin domain-containing protein</fullName>
    </recommendedName>
</protein>
<feature type="transmembrane region" description="Helical" evidence="6">
    <location>
        <begin position="125"/>
        <end position="146"/>
    </location>
</feature>
<accession>A0A2P7YPW5</accession>
<comment type="similarity">
    <text evidence="5">Belongs to the SAT4 family.</text>
</comment>